<dbReference type="EMBL" id="RDQH01000329">
    <property type="protein sequence ID" value="RXI04880.1"/>
    <property type="molecule type" value="Genomic_DNA"/>
</dbReference>
<evidence type="ECO:0000313" key="1">
    <source>
        <dbReference type="EMBL" id="RXI04880.1"/>
    </source>
</evidence>
<proteinExistence type="predicted"/>
<sequence>MEPHPLLGLPKANPTSVDLETLLKSIDRVHEKLNYEMSVGRVLGHKLMKAEEELVDLNEKKADTFGEKITFLNFELFQKHRGHIESYEHSWKERPIEEEHN</sequence>
<organism evidence="1 2">
    <name type="scientific">Malus domestica</name>
    <name type="common">Apple</name>
    <name type="synonym">Pyrus malus</name>
    <dbReference type="NCBI Taxonomy" id="3750"/>
    <lineage>
        <taxon>Eukaryota</taxon>
        <taxon>Viridiplantae</taxon>
        <taxon>Streptophyta</taxon>
        <taxon>Embryophyta</taxon>
        <taxon>Tracheophyta</taxon>
        <taxon>Spermatophyta</taxon>
        <taxon>Magnoliopsida</taxon>
        <taxon>eudicotyledons</taxon>
        <taxon>Gunneridae</taxon>
        <taxon>Pentapetalae</taxon>
        <taxon>rosids</taxon>
        <taxon>fabids</taxon>
        <taxon>Rosales</taxon>
        <taxon>Rosaceae</taxon>
        <taxon>Amygdaloideae</taxon>
        <taxon>Maleae</taxon>
        <taxon>Malus</taxon>
    </lineage>
</organism>
<name>A0A498K9B2_MALDO</name>
<dbReference type="Proteomes" id="UP000290289">
    <property type="component" value="Chromosome 3"/>
</dbReference>
<gene>
    <name evidence="1" type="ORF">DVH24_039154</name>
</gene>
<keyword evidence="2" id="KW-1185">Reference proteome</keyword>
<dbReference type="AlphaFoldDB" id="A0A498K9B2"/>
<protein>
    <submittedName>
        <fullName evidence="1">Uncharacterized protein</fullName>
    </submittedName>
</protein>
<reference evidence="1 2" key="1">
    <citation type="submission" date="2018-10" db="EMBL/GenBank/DDBJ databases">
        <title>A high-quality apple genome assembly.</title>
        <authorList>
            <person name="Hu J."/>
        </authorList>
    </citation>
    <scope>NUCLEOTIDE SEQUENCE [LARGE SCALE GENOMIC DNA]</scope>
    <source>
        <strain evidence="2">cv. HFTH1</strain>
        <tissue evidence="1">Young leaf</tissue>
    </source>
</reference>
<accession>A0A498K9B2</accession>
<comment type="caution">
    <text evidence="1">The sequence shown here is derived from an EMBL/GenBank/DDBJ whole genome shotgun (WGS) entry which is preliminary data.</text>
</comment>
<evidence type="ECO:0000313" key="2">
    <source>
        <dbReference type="Proteomes" id="UP000290289"/>
    </source>
</evidence>